<accession>A0A6N7QD01</accession>
<keyword evidence="3" id="KW-0281">Fimbrium</keyword>
<dbReference type="SUPFAM" id="SSF54523">
    <property type="entry name" value="Pili subunits"/>
    <property type="match status" value="1"/>
</dbReference>
<evidence type="ECO:0000256" key="4">
    <source>
        <dbReference type="SAM" id="Phobius"/>
    </source>
</evidence>
<keyword evidence="7" id="KW-1185">Reference proteome</keyword>
<dbReference type="EMBL" id="WJPM01000004">
    <property type="protein sequence ID" value="MRH74437.1"/>
    <property type="molecule type" value="Genomic_DNA"/>
</dbReference>
<evidence type="ECO:0000313" key="7">
    <source>
        <dbReference type="Proteomes" id="UP000437931"/>
    </source>
</evidence>
<dbReference type="PROSITE" id="PS00409">
    <property type="entry name" value="PROKAR_NTER_METHYL"/>
    <property type="match status" value="1"/>
</dbReference>
<protein>
    <submittedName>
        <fullName evidence="5">Prepilin-type N-terminal cleavage/methylation domain-containing protein</fullName>
    </submittedName>
</protein>
<evidence type="ECO:0000313" key="6">
    <source>
        <dbReference type="EMBL" id="MRH74437.1"/>
    </source>
</evidence>
<comment type="similarity">
    <text evidence="1 3">Belongs to the N-Me-Phe pilin family.</text>
</comment>
<dbReference type="NCBIfam" id="TIGR02532">
    <property type="entry name" value="IV_pilin_GFxxxE"/>
    <property type="match status" value="1"/>
</dbReference>
<evidence type="ECO:0000256" key="2">
    <source>
        <dbReference type="ARBA" id="ARBA00022481"/>
    </source>
</evidence>
<dbReference type="InterPro" id="IPR045584">
    <property type="entry name" value="Pilin-like"/>
</dbReference>
<dbReference type="GO" id="GO:0009289">
    <property type="term" value="C:pilus"/>
    <property type="evidence" value="ECO:0007669"/>
    <property type="project" value="InterPro"/>
</dbReference>
<dbReference type="AlphaFoldDB" id="A0A6N7QD01"/>
<reference evidence="6" key="2">
    <citation type="journal article" date="2020" name="Plant Dis.">
        <title>A Grain Rot of Rice in Iran Caused by a Xanthomonas Strain Closely Related to X. sacchari.</title>
        <authorList>
            <person name="Mirghasempour S.A."/>
            <person name="Huang S."/>
            <person name="Studholme D.J."/>
            <person name="Brady C.L."/>
        </authorList>
    </citation>
    <scope>NUCLEOTIDE SEQUENCE</scope>
    <source>
        <strain evidence="6">SAM114</strain>
    </source>
</reference>
<dbReference type="Pfam" id="PF07963">
    <property type="entry name" value="N_methyl"/>
    <property type="match status" value="1"/>
</dbReference>
<dbReference type="InterPro" id="IPR001082">
    <property type="entry name" value="Pilin"/>
</dbReference>
<keyword evidence="4" id="KW-0812">Transmembrane</keyword>
<evidence type="ECO:0000256" key="3">
    <source>
        <dbReference type="RuleBase" id="RU000389"/>
    </source>
</evidence>
<sequence>MKQRAVHGFTLIELMIVVAIIAVLSAIALPIYMDYLAKAQAVAALREITIGKAAYESLVARGAGVDEYSAQGVSLQASSVRCNAIMVAAPAERVTHAIVCRMNGGADIQDKEMRWDRAAEGGWVCSSSARQKYIPMECRAD</sequence>
<dbReference type="GO" id="GO:0007155">
    <property type="term" value="P:cell adhesion"/>
    <property type="evidence" value="ECO:0007669"/>
    <property type="project" value="InterPro"/>
</dbReference>
<dbReference type="Proteomes" id="UP000439314">
    <property type="component" value="Unassembled WGS sequence"/>
</dbReference>
<gene>
    <name evidence="5" type="ORF">GIY21_07335</name>
    <name evidence="6" type="ORF">GIY22_07330</name>
</gene>
<organism evidence="5 8">
    <name type="scientific">Xanthomonas sontii</name>
    <dbReference type="NCBI Taxonomy" id="2650745"/>
    <lineage>
        <taxon>Bacteria</taxon>
        <taxon>Pseudomonadati</taxon>
        <taxon>Pseudomonadota</taxon>
        <taxon>Gammaproteobacteria</taxon>
        <taxon>Lysobacterales</taxon>
        <taxon>Lysobacteraceae</taxon>
        <taxon>Xanthomonas</taxon>
    </lineage>
</organism>
<dbReference type="Proteomes" id="UP000437931">
    <property type="component" value="Unassembled WGS sequence"/>
</dbReference>
<dbReference type="Gene3D" id="3.30.700.10">
    <property type="entry name" value="Glycoprotein, Type 4 Pilin"/>
    <property type="match status" value="1"/>
</dbReference>
<proteinExistence type="inferred from homology"/>
<name>A0A6N7QD01_9XANT</name>
<keyword evidence="4" id="KW-0472">Membrane</keyword>
<evidence type="ECO:0000313" key="5">
    <source>
        <dbReference type="EMBL" id="MRH00105.1"/>
    </source>
</evidence>
<reference evidence="7 8" key="1">
    <citation type="submission" date="2019-11" db="EMBL/GenBank/DDBJ databases">
        <title>First report of rice panicle blight caused by Xanthomonas sp. in Iran.</title>
        <authorList>
            <person name="Mirghasempour S.A."/>
            <person name="Huang S."/>
            <person name="Brady C.L."/>
            <person name="Studholme D.J."/>
        </authorList>
    </citation>
    <scope>NUCLEOTIDE SEQUENCE [LARGE SCALE GENOMIC DNA]</scope>
    <source>
        <strain evidence="5 8">ASD011</strain>
        <strain evidence="7">SAM114</strain>
    </source>
</reference>
<dbReference type="RefSeq" id="WP_153751091.1">
    <property type="nucleotide sequence ID" value="NZ_WJPM01000004.1"/>
</dbReference>
<evidence type="ECO:0000313" key="8">
    <source>
        <dbReference type="Proteomes" id="UP000439314"/>
    </source>
</evidence>
<feature type="transmembrane region" description="Helical" evidence="4">
    <location>
        <begin position="12"/>
        <end position="33"/>
    </location>
</feature>
<evidence type="ECO:0000256" key="1">
    <source>
        <dbReference type="ARBA" id="ARBA00005233"/>
    </source>
</evidence>
<keyword evidence="2" id="KW-0488">Methylation</keyword>
<dbReference type="InterPro" id="IPR012902">
    <property type="entry name" value="N_methyl_site"/>
</dbReference>
<comment type="caution">
    <text evidence="5">The sequence shown here is derived from an EMBL/GenBank/DDBJ whole genome shotgun (WGS) entry which is preliminary data.</text>
</comment>
<dbReference type="Pfam" id="PF00114">
    <property type="entry name" value="Pilin"/>
    <property type="match status" value="1"/>
</dbReference>
<dbReference type="EMBL" id="WJPN01000004">
    <property type="protein sequence ID" value="MRH00105.1"/>
    <property type="molecule type" value="Genomic_DNA"/>
</dbReference>
<keyword evidence="4" id="KW-1133">Transmembrane helix</keyword>